<proteinExistence type="predicted"/>
<dbReference type="Proteomes" id="UP000536711">
    <property type="component" value="Unassembled WGS sequence"/>
</dbReference>
<reference evidence="2 3" key="1">
    <citation type="submission" date="2020-01" db="EMBL/GenBank/DDBJ databases">
        <title>Identification and distribution of gene clusters putatively required for synthesis of sphingolipid metabolism inhibitors in phylogenetically diverse species of the filamentous fungus Fusarium.</title>
        <authorList>
            <person name="Kim H.-S."/>
            <person name="Busman M."/>
            <person name="Brown D.W."/>
            <person name="Divon H."/>
            <person name="Uhlig S."/>
            <person name="Proctor R.H."/>
        </authorList>
    </citation>
    <scope>NUCLEOTIDE SEQUENCE [LARGE SCALE GENOMIC DNA]</scope>
    <source>
        <strain evidence="2 3">NRRL 13308</strain>
    </source>
</reference>
<gene>
    <name evidence="2" type="ORF">FACUT_4387</name>
</gene>
<accession>A0A8H4JXP2</accession>
<protein>
    <submittedName>
        <fullName evidence="2">Uncharacterized protein</fullName>
    </submittedName>
</protein>
<comment type="caution">
    <text evidence="2">The sequence shown here is derived from an EMBL/GenBank/DDBJ whole genome shotgun (WGS) entry which is preliminary data.</text>
</comment>
<evidence type="ECO:0000313" key="3">
    <source>
        <dbReference type="Proteomes" id="UP000536711"/>
    </source>
</evidence>
<keyword evidence="1" id="KW-0732">Signal</keyword>
<evidence type="ECO:0000256" key="1">
    <source>
        <dbReference type="SAM" id="SignalP"/>
    </source>
</evidence>
<name>A0A8H4JXP2_9HYPO</name>
<dbReference type="OrthoDB" id="4966651at2759"/>
<evidence type="ECO:0000313" key="2">
    <source>
        <dbReference type="EMBL" id="KAF4439033.1"/>
    </source>
</evidence>
<feature type="signal peptide" evidence="1">
    <location>
        <begin position="1"/>
        <end position="19"/>
    </location>
</feature>
<feature type="chain" id="PRO_5034524977" evidence="1">
    <location>
        <begin position="20"/>
        <end position="160"/>
    </location>
</feature>
<dbReference type="AlphaFoldDB" id="A0A8H4JXP2"/>
<dbReference type="EMBL" id="JAADJF010000098">
    <property type="protein sequence ID" value="KAF4439033.1"/>
    <property type="molecule type" value="Genomic_DNA"/>
</dbReference>
<keyword evidence="3" id="KW-1185">Reference proteome</keyword>
<sequence>MMSIKSLVLSFLLIGAVQADDSKDLSKHNCCLHIKNASDAWWMTNPDVTKEVCSSYYKDVAHFDSKTGTCNEHKNGTINDADWKSKCKIYGTSLGWTDDRVGAGIGDQGSRRVDISGLAMADREPTVYVAKGRGVGNTNYLATLWIEALPRSNQPLMVVL</sequence>
<organism evidence="2 3">
    <name type="scientific">Fusarium acutatum</name>
    <dbReference type="NCBI Taxonomy" id="78861"/>
    <lineage>
        <taxon>Eukaryota</taxon>
        <taxon>Fungi</taxon>
        <taxon>Dikarya</taxon>
        <taxon>Ascomycota</taxon>
        <taxon>Pezizomycotina</taxon>
        <taxon>Sordariomycetes</taxon>
        <taxon>Hypocreomycetidae</taxon>
        <taxon>Hypocreales</taxon>
        <taxon>Nectriaceae</taxon>
        <taxon>Fusarium</taxon>
        <taxon>Fusarium fujikuroi species complex</taxon>
    </lineage>
</organism>